<name>A0A855X4H9_9BACT</name>
<comment type="caution">
    <text evidence="2">The sequence shown here is derived from an EMBL/GenBank/DDBJ whole genome shotgun (WGS) entry which is preliminary data.</text>
</comment>
<keyword evidence="1" id="KW-0732">Signal</keyword>
<feature type="signal peptide" evidence="1">
    <location>
        <begin position="1"/>
        <end position="25"/>
    </location>
</feature>
<dbReference type="InterPro" id="IPR025514">
    <property type="entry name" value="DUF4402"/>
</dbReference>
<dbReference type="AlphaFoldDB" id="A0A855X4H9"/>
<reference evidence="2 3" key="1">
    <citation type="journal article" date="2018" name="ISME J.">
        <title>A methanotrophic archaeon couples anaerobic oxidation of methane to Fe(III) reduction.</title>
        <authorList>
            <person name="Cai C."/>
            <person name="Leu A.O."/>
            <person name="Xie G.J."/>
            <person name="Guo J."/>
            <person name="Feng Y."/>
            <person name="Zhao J.X."/>
            <person name="Tyson G.W."/>
            <person name="Yuan Z."/>
            <person name="Hu S."/>
        </authorList>
    </citation>
    <scope>NUCLEOTIDE SEQUENCE [LARGE SCALE GENOMIC DNA]</scope>
    <source>
        <strain evidence="2">FeB_12</strain>
    </source>
</reference>
<feature type="chain" id="PRO_5032774652" description="DUF4402 domain-containing protein" evidence="1">
    <location>
        <begin position="26"/>
        <end position="163"/>
    </location>
</feature>
<dbReference type="Pfam" id="PF14352">
    <property type="entry name" value="DUF4402"/>
    <property type="match status" value="1"/>
</dbReference>
<evidence type="ECO:0000313" key="2">
    <source>
        <dbReference type="EMBL" id="PWB76175.1"/>
    </source>
</evidence>
<evidence type="ECO:0000313" key="3">
    <source>
        <dbReference type="Proteomes" id="UP000250918"/>
    </source>
</evidence>
<evidence type="ECO:0000256" key="1">
    <source>
        <dbReference type="SAM" id="SignalP"/>
    </source>
</evidence>
<evidence type="ECO:0008006" key="4">
    <source>
        <dbReference type="Google" id="ProtNLM"/>
    </source>
</evidence>
<accession>A0A855X4H9</accession>
<dbReference type="EMBL" id="PQAP01000004">
    <property type="protein sequence ID" value="PWB76175.1"/>
    <property type="molecule type" value="Genomic_DNA"/>
</dbReference>
<sequence length="163" mass="17319">MERSARFRRQRALATWLAITVLASAAGAQTISVVSNLSFGNVFPSVPKVISKNAAGAAAEFHVSGTAGAEVEITFLFLPTYLNQSGFTLSVLFSNTDCAMDSSATPNQSNPGYDNLNPWQPITYRLGMNGLTIWLGATAIPSIGQKPGSYSGPIQVRVQYTGN</sequence>
<gene>
    <name evidence="2" type="ORF">C3F09_01105</name>
</gene>
<proteinExistence type="predicted"/>
<dbReference type="Proteomes" id="UP000250918">
    <property type="component" value="Unassembled WGS sequence"/>
</dbReference>
<protein>
    <recommendedName>
        <fullName evidence="4">DUF4402 domain-containing protein</fullName>
    </recommendedName>
</protein>
<organism evidence="2 3">
    <name type="scientific">candidate division GN15 bacterium</name>
    <dbReference type="NCBI Taxonomy" id="2072418"/>
    <lineage>
        <taxon>Bacteria</taxon>
        <taxon>candidate division GN15</taxon>
    </lineage>
</organism>